<reference evidence="1" key="1">
    <citation type="submission" date="2023-03" db="EMBL/GenBank/DDBJ databases">
        <title>Massive genome expansion in bonnet fungi (Mycena s.s.) driven by repeated elements and novel gene families across ecological guilds.</title>
        <authorList>
            <consortium name="Lawrence Berkeley National Laboratory"/>
            <person name="Harder C.B."/>
            <person name="Miyauchi S."/>
            <person name="Viragh M."/>
            <person name="Kuo A."/>
            <person name="Thoen E."/>
            <person name="Andreopoulos B."/>
            <person name="Lu D."/>
            <person name="Skrede I."/>
            <person name="Drula E."/>
            <person name="Henrissat B."/>
            <person name="Morin E."/>
            <person name="Kohler A."/>
            <person name="Barry K."/>
            <person name="LaButti K."/>
            <person name="Morin E."/>
            <person name="Salamov A."/>
            <person name="Lipzen A."/>
            <person name="Mereny Z."/>
            <person name="Hegedus B."/>
            <person name="Baldrian P."/>
            <person name="Stursova M."/>
            <person name="Weitz H."/>
            <person name="Taylor A."/>
            <person name="Grigoriev I.V."/>
            <person name="Nagy L.G."/>
            <person name="Martin F."/>
            <person name="Kauserud H."/>
        </authorList>
    </citation>
    <scope>NUCLEOTIDE SEQUENCE</scope>
    <source>
        <strain evidence="1">CBHHK002</strain>
    </source>
</reference>
<dbReference type="Proteomes" id="UP001218218">
    <property type="component" value="Unassembled WGS sequence"/>
</dbReference>
<keyword evidence="2" id="KW-1185">Reference proteome</keyword>
<gene>
    <name evidence="1" type="ORF">DFH08DRAFT_947953</name>
</gene>
<evidence type="ECO:0000313" key="1">
    <source>
        <dbReference type="EMBL" id="KAJ7369077.1"/>
    </source>
</evidence>
<comment type="caution">
    <text evidence="1">The sequence shown here is derived from an EMBL/GenBank/DDBJ whole genome shotgun (WGS) entry which is preliminary data.</text>
</comment>
<evidence type="ECO:0000313" key="2">
    <source>
        <dbReference type="Proteomes" id="UP001218218"/>
    </source>
</evidence>
<organism evidence="1 2">
    <name type="scientific">Mycena albidolilacea</name>
    <dbReference type="NCBI Taxonomy" id="1033008"/>
    <lineage>
        <taxon>Eukaryota</taxon>
        <taxon>Fungi</taxon>
        <taxon>Dikarya</taxon>
        <taxon>Basidiomycota</taxon>
        <taxon>Agaricomycotina</taxon>
        <taxon>Agaricomycetes</taxon>
        <taxon>Agaricomycetidae</taxon>
        <taxon>Agaricales</taxon>
        <taxon>Marasmiineae</taxon>
        <taxon>Mycenaceae</taxon>
        <taxon>Mycena</taxon>
    </lineage>
</organism>
<dbReference type="AlphaFoldDB" id="A0AAD7AW06"/>
<protein>
    <submittedName>
        <fullName evidence="1">Uncharacterized protein</fullName>
    </submittedName>
</protein>
<dbReference type="EMBL" id="JARIHO010000001">
    <property type="protein sequence ID" value="KAJ7369077.1"/>
    <property type="molecule type" value="Genomic_DNA"/>
</dbReference>
<proteinExistence type="predicted"/>
<accession>A0AAD7AW06</accession>
<sequence length="70" mass="7211">MDLQPHPDAGLTVVSTTGAESVPNPGAFFPGASGFVIGGGVFPNNVTNNVYNPPQEQPSAFRTILLGDIN</sequence>
<name>A0AAD7AW06_9AGAR</name>